<dbReference type="Proteomes" id="UP000238157">
    <property type="component" value="Unassembled WGS sequence"/>
</dbReference>
<reference evidence="2 3" key="1">
    <citation type="submission" date="2018-03" db="EMBL/GenBank/DDBJ databases">
        <title>Genomic Encyclopedia of Archaeal and Bacterial Type Strains, Phase II (KMG-II): from individual species to whole genera.</title>
        <authorList>
            <person name="Goeker M."/>
        </authorList>
    </citation>
    <scope>NUCLEOTIDE SEQUENCE [LARGE SCALE GENOMIC DNA]</scope>
    <source>
        <strain evidence="2 3">DSM 27929</strain>
    </source>
</reference>
<organism evidence="2 3">
    <name type="scientific">Mongoliibacter ruber</name>
    <dbReference type="NCBI Taxonomy" id="1750599"/>
    <lineage>
        <taxon>Bacteria</taxon>
        <taxon>Pseudomonadati</taxon>
        <taxon>Bacteroidota</taxon>
        <taxon>Cytophagia</taxon>
        <taxon>Cytophagales</taxon>
        <taxon>Cyclobacteriaceae</taxon>
        <taxon>Mongoliibacter</taxon>
    </lineage>
</organism>
<evidence type="ECO:0000313" key="2">
    <source>
        <dbReference type="EMBL" id="PRY83059.1"/>
    </source>
</evidence>
<accession>A0A2T0W8P9</accession>
<feature type="chain" id="PRO_5015619075" description="SprB-like repeat protein" evidence="1">
    <location>
        <begin position="22"/>
        <end position="915"/>
    </location>
</feature>
<gene>
    <name evidence="2" type="ORF">CLW00_1342</name>
</gene>
<keyword evidence="3" id="KW-1185">Reference proteome</keyword>
<evidence type="ECO:0000256" key="1">
    <source>
        <dbReference type="SAM" id="SignalP"/>
    </source>
</evidence>
<feature type="signal peptide" evidence="1">
    <location>
        <begin position="1"/>
        <end position="21"/>
    </location>
</feature>
<name>A0A2T0W8P9_9BACT</name>
<dbReference type="AlphaFoldDB" id="A0A2T0W8P9"/>
<dbReference type="Gene3D" id="2.60.40.10">
    <property type="entry name" value="Immunoglobulins"/>
    <property type="match status" value="1"/>
</dbReference>
<dbReference type="OrthoDB" id="629398at2"/>
<comment type="caution">
    <text evidence="2">The sequence shown here is derived from an EMBL/GenBank/DDBJ whole genome shotgun (WGS) entry which is preliminary data.</text>
</comment>
<keyword evidence="1" id="KW-0732">Signal</keyword>
<protein>
    <recommendedName>
        <fullName evidence="4">SprB-like repeat protein</fullName>
    </recommendedName>
</protein>
<dbReference type="EMBL" id="PVTR01000034">
    <property type="protein sequence ID" value="PRY83059.1"/>
    <property type="molecule type" value="Genomic_DNA"/>
</dbReference>
<dbReference type="RefSeq" id="WP_146131479.1">
    <property type="nucleotide sequence ID" value="NZ_PVTR01000034.1"/>
</dbReference>
<evidence type="ECO:0000313" key="3">
    <source>
        <dbReference type="Proteomes" id="UP000238157"/>
    </source>
</evidence>
<evidence type="ECO:0008006" key="4">
    <source>
        <dbReference type="Google" id="ProtNLM"/>
    </source>
</evidence>
<dbReference type="InterPro" id="IPR013783">
    <property type="entry name" value="Ig-like_fold"/>
</dbReference>
<proteinExistence type="predicted"/>
<sequence length="915" mass="98058">MKKYLLLLTLLFGLLVVNVQAQCPPDPSYVQLDDSFSALGWTPTCRDGNDGEIRVSGIGGGNSPLSIRVRQPETLALVAIENVGANPSGIVSGLSPGNYIVDIIDACGEASANKTATIVNPTDNLNITSARGIEDLISDDTCGDTYRVRFGNANGARTGQEVNLIVTNHLGATLEYSIAPAKTRNALTPIVLGTHNIPVSFFDGQPITYQVFSISCPNHGPSNIETIHLPDGDFRIETEGLSFQTPAFQPFSDPDEPCVDAYRIHRLRILGANAITAVIEQESSVGANDWSPGIDAYGNPISDFNGDIRWRPYYPGPSLTNGLGTSVFQGLAYNVSYRVTYTDACGDSYEETFMQEAPERGVLSVSSCLGNIGSLEDGGALRFRWDNISATISYPVTVEVIDGPTSWTSSSFNLDGQTFPLRDFSANPKTILTITSPATSYIESSTATIKRPAGLYTYRVTDACGNVQIIEHELNCRNADISYTEDRCQSTASNARLVFSLPFIGQKRLYDMDGNLVMITPSQSNNFQVTFDEVPPGEYQIRFGGVQNNGTLIPDETFDPLLPRLDGGFFYSYDFVVEEVGPLEVDYLYFTTCAGETESVSVVAEGAGGTSPYTYTILEEGAPIGSSQTSGTFTGLTPGVQYEIQVLDACGRERIRPILASNNPIRFDGSLDPVCVGSDVEISSSIDIQGATYTWTGPNGFSEVGNPVIVPNVGLANVGEYILLITGPSIDCTDTFNLDLVLAQGSIISESTACEPGGDTYVITATIEATGTMTAIGTGAPGTFVDNGDGTLNWLSEPVATGTDYDVSFEGDGLCDSINISGTSPVCCVSEIVCPEPLVYQVLPCSDSTEELGELPTHEEVDFRLPTTQGLITVFYSIPRGFAVQNSSYEEFSNSVNNGSFTSNCAIESVTFEFL</sequence>
<feature type="non-terminal residue" evidence="2">
    <location>
        <position position="915"/>
    </location>
</feature>